<feature type="transmembrane region" description="Helical" evidence="7">
    <location>
        <begin position="128"/>
        <end position="147"/>
    </location>
</feature>
<proteinExistence type="predicted"/>
<feature type="transmembrane region" description="Helical" evidence="7">
    <location>
        <begin position="12"/>
        <end position="34"/>
    </location>
</feature>
<evidence type="ECO:0000256" key="5">
    <source>
        <dbReference type="ARBA" id="ARBA00023136"/>
    </source>
</evidence>
<evidence type="ECO:0000256" key="7">
    <source>
        <dbReference type="SAM" id="Phobius"/>
    </source>
</evidence>
<dbReference type="Proteomes" id="UP000219922">
    <property type="component" value="Unassembled WGS sequence"/>
</dbReference>
<reference evidence="8 9" key="1">
    <citation type="submission" date="2017-09" db="EMBL/GenBank/DDBJ databases">
        <title>Large-scale bioinformatics analysis of Bacillus genomes uncovers conserved roles of natural products in bacterial physiology.</title>
        <authorList>
            <consortium name="Agbiome Team Llc"/>
            <person name="Bleich R.M."/>
            <person name="Grubbs K.J."/>
            <person name="Santa Maria K.C."/>
            <person name="Allen S.E."/>
            <person name="Farag S."/>
            <person name="Shank E.A."/>
            <person name="Bowers A."/>
        </authorList>
    </citation>
    <scope>NUCLEOTIDE SEQUENCE [LARGE SCALE GENOMIC DNA]</scope>
    <source>
        <strain evidence="8 9">AFS092789</strain>
    </source>
</reference>
<feature type="transmembrane region" description="Helical" evidence="7">
    <location>
        <begin position="78"/>
        <end position="96"/>
    </location>
</feature>
<dbReference type="EMBL" id="NVMX01000292">
    <property type="protein sequence ID" value="PDZ94010.1"/>
    <property type="molecule type" value="Genomic_DNA"/>
</dbReference>
<dbReference type="InterPro" id="IPR052984">
    <property type="entry name" value="UPF0421"/>
</dbReference>
<dbReference type="InterPro" id="IPR010343">
    <property type="entry name" value="ArAE_1"/>
</dbReference>
<dbReference type="AlphaFoldDB" id="A0A9X6XUN5"/>
<gene>
    <name evidence="8" type="ORF">CON36_36090</name>
</gene>
<keyword evidence="3 7" id="KW-0812">Transmembrane</keyword>
<name>A0A9X6XUN5_BACCE</name>
<evidence type="ECO:0000256" key="3">
    <source>
        <dbReference type="ARBA" id="ARBA00022692"/>
    </source>
</evidence>
<evidence type="ECO:0000256" key="2">
    <source>
        <dbReference type="ARBA" id="ARBA00022475"/>
    </source>
</evidence>
<evidence type="ECO:0000256" key="4">
    <source>
        <dbReference type="ARBA" id="ARBA00022989"/>
    </source>
</evidence>
<keyword evidence="4 7" id="KW-1133">Transmembrane helix</keyword>
<evidence type="ECO:0000256" key="1">
    <source>
        <dbReference type="ARBA" id="ARBA00004651"/>
    </source>
</evidence>
<feature type="coiled-coil region" evidence="6">
    <location>
        <begin position="176"/>
        <end position="203"/>
    </location>
</feature>
<dbReference type="PANTHER" id="PTHR40064">
    <property type="entry name" value="MEMBRANE PROTEIN-RELATED"/>
    <property type="match status" value="1"/>
</dbReference>
<dbReference type="GO" id="GO:0005886">
    <property type="term" value="C:plasma membrane"/>
    <property type="evidence" value="ECO:0007669"/>
    <property type="project" value="UniProtKB-SubCell"/>
</dbReference>
<feature type="transmembrane region" description="Helical" evidence="7">
    <location>
        <begin position="55"/>
        <end position="72"/>
    </location>
</feature>
<keyword evidence="6" id="KW-0175">Coiled coil</keyword>
<keyword evidence="2" id="KW-1003">Cell membrane</keyword>
<sequence length="261" mass="30056">MKFGARTFKTGFAVVLAIYIAELFHLSPVIYAAVAASLTIMPSLYRSWKHVVEQVKANFIGATIALIALLVVDDYKPWMIGLVIVLAISINIRLGFEKSIGLVVLTIIAILESPQADVWFVLNRFLLILIGIVSSVFVNAVFIPPNYEKKLLDRIKKTNEMSTKFLKMIMIGDIEEKAHKEERDKLREDIEKTKELYVLFKEDFNNKIRKPKYTNARKLAVLRKLVSNLDNIYLLIETIENHYFHKSSLFPDEMRKNIENH</sequence>
<keyword evidence="5 7" id="KW-0472">Membrane</keyword>
<evidence type="ECO:0000313" key="9">
    <source>
        <dbReference type="Proteomes" id="UP000219922"/>
    </source>
</evidence>
<dbReference type="Pfam" id="PF06081">
    <property type="entry name" value="ArAE_1"/>
    <property type="match status" value="1"/>
</dbReference>
<dbReference type="PANTHER" id="PTHR40064:SF1">
    <property type="entry name" value="MEMBRANE PROTEIN"/>
    <property type="match status" value="1"/>
</dbReference>
<protein>
    <recommendedName>
        <fullName evidence="10">Aromatic acid exporter family protein</fullName>
    </recommendedName>
</protein>
<evidence type="ECO:0008006" key="10">
    <source>
        <dbReference type="Google" id="ProtNLM"/>
    </source>
</evidence>
<evidence type="ECO:0000256" key="6">
    <source>
        <dbReference type="SAM" id="Coils"/>
    </source>
</evidence>
<accession>A0A9X6XUN5</accession>
<dbReference type="RefSeq" id="WP_098007380.1">
    <property type="nucleotide sequence ID" value="NZ_NVMX01000292.1"/>
</dbReference>
<organism evidence="8 9">
    <name type="scientific">Bacillus cereus</name>
    <dbReference type="NCBI Taxonomy" id="1396"/>
    <lineage>
        <taxon>Bacteria</taxon>
        <taxon>Bacillati</taxon>
        <taxon>Bacillota</taxon>
        <taxon>Bacilli</taxon>
        <taxon>Bacillales</taxon>
        <taxon>Bacillaceae</taxon>
        <taxon>Bacillus</taxon>
        <taxon>Bacillus cereus group</taxon>
    </lineage>
</organism>
<evidence type="ECO:0000313" key="8">
    <source>
        <dbReference type="EMBL" id="PDZ94010.1"/>
    </source>
</evidence>
<feature type="non-terminal residue" evidence="8">
    <location>
        <position position="261"/>
    </location>
</feature>
<comment type="caution">
    <text evidence="8">The sequence shown here is derived from an EMBL/GenBank/DDBJ whole genome shotgun (WGS) entry which is preliminary data.</text>
</comment>
<comment type="subcellular location">
    <subcellularLocation>
        <location evidence="1">Cell membrane</location>
        <topology evidence="1">Multi-pass membrane protein</topology>
    </subcellularLocation>
</comment>